<evidence type="ECO:0000313" key="2">
    <source>
        <dbReference type="EMBL" id="PWH08045.1"/>
    </source>
</evidence>
<sequence length="46" mass="5072">TNAILEGLNSVIQNVKTRARGFKNMGYFSTMIYLTCGKLDLSTVTT</sequence>
<organism evidence="2 3">
    <name type="scientific">Bifidobacterium longum</name>
    <dbReference type="NCBI Taxonomy" id="216816"/>
    <lineage>
        <taxon>Bacteria</taxon>
        <taxon>Bacillati</taxon>
        <taxon>Actinomycetota</taxon>
        <taxon>Actinomycetes</taxon>
        <taxon>Bifidobacteriales</taxon>
        <taxon>Bifidobacteriaceae</taxon>
        <taxon>Bifidobacterium</taxon>
    </lineage>
</organism>
<feature type="non-terminal residue" evidence="2">
    <location>
        <position position="1"/>
    </location>
</feature>
<accession>A0A2U2RQG7</accession>
<proteinExistence type="predicted"/>
<evidence type="ECO:0000313" key="3">
    <source>
        <dbReference type="Proteomes" id="UP000245582"/>
    </source>
</evidence>
<protein>
    <submittedName>
        <fullName evidence="2">ISL3 family transposase</fullName>
    </submittedName>
</protein>
<dbReference type="Pfam" id="PF01610">
    <property type="entry name" value="DDE_Tnp_ISL3"/>
    <property type="match status" value="1"/>
</dbReference>
<reference evidence="2 3" key="1">
    <citation type="submission" date="2017-11" db="EMBL/GenBank/DDBJ databases">
        <title>Draft genome sequence of Bifidobacterium longum UMA026, isolated from Holstein dairy cow feces.</title>
        <authorList>
            <person name="Albert K."/>
            <person name="Sela D.A."/>
        </authorList>
    </citation>
    <scope>NUCLEOTIDE SEQUENCE [LARGE SCALE GENOMIC DNA]</scope>
    <source>
        <strain evidence="2 3">UMA026</strain>
    </source>
</reference>
<name>A0A2U2RQG7_BIFLN</name>
<dbReference type="Proteomes" id="UP000245582">
    <property type="component" value="Unassembled WGS sequence"/>
</dbReference>
<feature type="domain" description="Transposase IS204/IS1001/IS1096/IS1165 DDE" evidence="1">
    <location>
        <begin position="1"/>
        <end position="32"/>
    </location>
</feature>
<dbReference type="AlphaFoldDB" id="A0A2U2RQG7"/>
<dbReference type="InterPro" id="IPR002560">
    <property type="entry name" value="Transposase_DDE"/>
</dbReference>
<evidence type="ECO:0000259" key="1">
    <source>
        <dbReference type="Pfam" id="PF01610"/>
    </source>
</evidence>
<dbReference type="EMBL" id="PHUM01000020">
    <property type="protein sequence ID" value="PWH08045.1"/>
    <property type="molecule type" value="Genomic_DNA"/>
</dbReference>
<dbReference type="RefSeq" id="WP_146191866.1">
    <property type="nucleotide sequence ID" value="NZ_PHUM01000020.1"/>
</dbReference>
<gene>
    <name evidence="2" type="ORF">CWE05_10370</name>
</gene>
<comment type="caution">
    <text evidence="2">The sequence shown here is derived from an EMBL/GenBank/DDBJ whole genome shotgun (WGS) entry which is preliminary data.</text>
</comment>